<dbReference type="EMBL" id="CP021780">
    <property type="protein sequence ID" value="ASA22779.1"/>
    <property type="molecule type" value="Genomic_DNA"/>
</dbReference>
<proteinExistence type="predicted"/>
<organism evidence="1 2">
    <name type="scientific">Paenibacillus donghaensis</name>
    <dbReference type="NCBI Taxonomy" id="414771"/>
    <lineage>
        <taxon>Bacteria</taxon>
        <taxon>Bacillati</taxon>
        <taxon>Bacillota</taxon>
        <taxon>Bacilli</taxon>
        <taxon>Bacillales</taxon>
        <taxon>Paenibacillaceae</taxon>
        <taxon>Paenibacillus</taxon>
    </lineage>
</organism>
<protein>
    <submittedName>
        <fullName evidence="1">Uncharacterized protein</fullName>
    </submittedName>
</protein>
<name>A0A2Z2KK94_9BACL</name>
<dbReference type="OrthoDB" id="2587776at2"/>
<dbReference type="AlphaFoldDB" id="A0A2Z2KK94"/>
<evidence type="ECO:0000313" key="2">
    <source>
        <dbReference type="Proteomes" id="UP000249890"/>
    </source>
</evidence>
<sequence length="383" mass="43077">MADVQKYLEYNDPLTIIVRSGSPTDPYKDRADSLPVINNMITLLEIPSKADRVTIAGMTEIDQEVFENRPHLSPTEFLVNYSIGAVQVHSSLEGTAQLCRFKGKGLIMYPASRIYALTNRNPDVVVTLQDYIEEIQVKLNETYDGIARLEQTILQSVEATNNAILATDNANKATQDAQSAAELARSAYDTTRLVFKEPVATLQNIPSKYPSPLVGWTVQTYKDGKRYRFDGSRWIEIDVFGSNLQVVNEFKDGLMSVLDYQKLKSFPVDLKEQVIAFSLPDAVQGVIENFIPFPFSGEITELSGYCATSGEMVTSLSLERTRDLKNWSEVTDRRLQFEPNQNFDDKKVTFKSSIVSKGDIFRINLNQQGLGIYNITVLLKIKI</sequence>
<keyword evidence="2" id="KW-1185">Reference proteome</keyword>
<reference evidence="1 2" key="1">
    <citation type="submission" date="2017-06" db="EMBL/GenBank/DDBJ databases">
        <title>Complete genome sequence of Paenibacillus donghaensis KCTC 13049T isolated from East Sea sediment, South Korea.</title>
        <authorList>
            <person name="Jung B.K."/>
            <person name="Hong S.-J."/>
            <person name="Shin J.-H."/>
        </authorList>
    </citation>
    <scope>NUCLEOTIDE SEQUENCE [LARGE SCALE GENOMIC DNA]</scope>
    <source>
        <strain evidence="1 2">KCTC 13049</strain>
    </source>
</reference>
<evidence type="ECO:0000313" key="1">
    <source>
        <dbReference type="EMBL" id="ASA22779.1"/>
    </source>
</evidence>
<dbReference type="KEGG" id="pdh:B9T62_19420"/>
<gene>
    <name evidence="1" type="ORF">B9T62_19420</name>
</gene>
<accession>A0A2Z2KK94</accession>
<dbReference type="Proteomes" id="UP000249890">
    <property type="component" value="Chromosome"/>
</dbReference>
<dbReference type="RefSeq" id="WP_087916777.1">
    <property type="nucleotide sequence ID" value="NZ_CP021780.1"/>
</dbReference>